<dbReference type="AlphaFoldDB" id="A0A6S7H158"/>
<sequence length="177" mass="19496">MRKCFRFCGTGAQVSMTSTSFIREHFPNVLIRDVGDLLDGDLNLTAANGSDIPHRGWVELDLQIGDSEHVLGVPFVGFNVIEHLIKFNKLNDDEIAAAFVRINACDAIALVNLVNSVYPDELCVVKTCNKDVVVPRGQSVKVSCRVNTGPLDKRTPVLFESDENPTWPSGLHFPTLC</sequence>
<dbReference type="EMBL" id="CACRXK020003132">
    <property type="protein sequence ID" value="CAB3997565.1"/>
    <property type="molecule type" value="Genomic_DNA"/>
</dbReference>
<gene>
    <name evidence="1" type="ORF">PACLA_8A050669</name>
</gene>
<keyword evidence="2" id="KW-1185">Reference proteome</keyword>
<evidence type="ECO:0000313" key="2">
    <source>
        <dbReference type="Proteomes" id="UP001152795"/>
    </source>
</evidence>
<name>A0A6S7H158_PARCT</name>
<evidence type="ECO:0000313" key="1">
    <source>
        <dbReference type="EMBL" id="CAB3997565.1"/>
    </source>
</evidence>
<protein>
    <submittedName>
        <fullName evidence="1">Uncharacterized protein</fullName>
    </submittedName>
</protein>
<reference evidence="1" key="1">
    <citation type="submission" date="2020-04" db="EMBL/GenBank/DDBJ databases">
        <authorList>
            <person name="Alioto T."/>
            <person name="Alioto T."/>
            <person name="Gomez Garrido J."/>
        </authorList>
    </citation>
    <scope>NUCLEOTIDE SEQUENCE</scope>
    <source>
        <strain evidence="1">A484AB</strain>
    </source>
</reference>
<comment type="caution">
    <text evidence="1">The sequence shown here is derived from an EMBL/GenBank/DDBJ whole genome shotgun (WGS) entry which is preliminary data.</text>
</comment>
<dbReference type="Proteomes" id="UP001152795">
    <property type="component" value="Unassembled WGS sequence"/>
</dbReference>
<organism evidence="1 2">
    <name type="scientific">Paramuricea clavata</name>
    <name type="common">Red gorgonian</name>
    <name type="synonym">Violescent sea-whip</name>
    <dbReference type="NCBI Taxonomy" id="317549"/>
    <lineage>
        <taxon>Eukaryota</taxon>
        <taxon>Metazoa</taxon>
        <taxon>Cnidaria</taxon>
        <taxon>Anthozoa</taxon>
        <taxon>Octocorallia</taxon>
        <taxon>Malacalcyonacea</taxon>
        <taxon>Plexauridae</taxon>
        <taxon>Paramuricea</taxon>
    </lineage>
</organism>
<proteinExistence type="predicted"/>
<accession>A0A6S7H158</accession>